<evidence type="ECO:0000256" key="4">
    <source>
        <dbReference type="ARBA" id="ARBA00022833"/>
    </source>
</evidence>
<evidence type="ECO:0000256" key="6">
    <source>
        <dbReference type="RuleBase" id="RU361277"/>
    </source>
</evidence>
<dbReference type="Gene3D" id="3.90.180.10">
    <property type="entry name" value="Medium-chain alcohol dehydrogenases, catalytic domain"/>
    <property type="match status" value="1"/>
</dbReference>
<dbReference type="InterPro" id="IPR036291">
    <property type="entry name" value="NAD(P)-bd_dom_sf"/>
</dbReference>
<dbReference type="InterPro" id="IPR020843">
    <property type="entry name" value="ER"/>
</dbReference>
<comment type="cofactor">
    <cofactor evidence="1 6">
        <name>Zn(2+)</name>
        <dbReference type="ChEBI" id="CHEBI:29105"/>
    </cofactor>
</comment>
<gene>
    <name evidence="8" type="primary">yjmD2</name>
    <name evidence="8" type="ORF">S1361_03680</name>
</gene>
<dbReference type="Gene3D" id="3.40.50.720">
    <property type="entry name" value="NAD(P)-binding Rossmann-like Domain"/>
    <property type="match status" value="1"/>
</dbReference>
<dbReference type="Proteomes" id="UP000663908">
    <property type="component" value="Chromosome"/>
</dbReference>
<protein>
    <submittedName>
        <fullName evidence="8">Zinc-type alcohol dehydrogenase-like protein YjmD</fullName>
        <ecNumber evidence="8">1.-.-.-</ecNumber>
    </submittedName>
</protein>
<dbReference type="SMART" id="SM00829">
    <property type="entry name" value="PKS_ER"/>
    <property type="match status" value="1"/>
</dbReference>
<accession>A0ABX7TJ67</accession>
<evidence type="ECO:0000256" key="5">
    <source>
        <dbReference type="ARBA" id="ARBA00023002"/>
    </source>
</evidence>
<sequence length="370" mass="39025">MAERTSADPVAPHRRVPDTVSAAQGVSSVRALVYHGPAHTSWDTVPDPVIEEATDAVVRVDATTVCGTDLHIRRGDFPEVNPGRVLGHEAAGEVVETGAQVHRLRPGDQVIVSSVSACGECRECHDARYGQCRGGGGWLLGNLIDGTQAELVRVPFADHSTTRRPADLPLDEAVLLAEVLPTAYEVGVRNGHVGPGDTVVVVGAGPVGLASVVVARLYSPRRIMVVDLAGARLETAARLGADAAESPGEMIADLSEGPGADVVIEASGDPDGFVLCTRAVRTGGHIANIGTHGRPVTLHLESLWCKNLTISTGQVDTSSTPWLLELMQFGRLPVSPLVTHTLALDRMEDAYEVFEQGTSTGALKVVLHRE</sequence>
<organism evidence="8 9">
    <name type="scientific">Streptomyces cyanogenus</name>
    <dbReference type="NCBI Taxonomy" id="80860"/>
    <lineage>
        <taxon>Bacteria</taxon>
        <taxon>Bacillati</taxon>
        <taxon>Actinomycetota</taxon>
        <taxon>Actinomycetes</taxon>
        <taxon>Kitasatosporales</taxon>
        <taxon>Streptomycetaceae</taxon>
        <taxon>Streptomyces</taxon>
    </lineage>
</organism>
<evidence type="ECO:0000313" key="9">
    <source>
        <dbReference type="Proteomes" id="UP000663908"/>
    </source>
</evidence>
<evidence type="ECO:0000256" key="2">
    <source>
        <dbReference type="ARBA" id="ARBA00008072"/>
    </source>
</evidence>
<evidence type="ECO:0000259" key="7">
    <source>
        <dbReference type="SMART" id="SM00829"/>
    </source>
</evidence>
<keyword evidence="5 8" id="KW-0560">Oxidoreductase</keyword>
<keyword evidence="9" id="KW-1185">Reference proteome</keyword>
<evidence type="ECO:0000313" key="8">
    <source>
        <dbReference type="EMBL" id="QTD96432.1"/>
    </source>
</evidence>
<dbReference type="EMBL" id="CP071839">
    <property type="protein sequence ID" value="QTD96432.1"/>
    <property type="molecule type" value="Genomic_DNA"/>
</dbReference>
<dbReference type="GO" id="GO:0016491">
    <property type="term" value="F:oxidoreductase activity"/>
    <property type="evidence" value="ECO:0007669"/>
    <property type="project" value="UniProtKB-KW"/>
</dbReference>
<dbReference type="Pfam" id="PF08240">
    <property type="entry name" value="ADH_N"/>
    <property type="match status" value="1"/>
</dbReference>
<reference evidence="8 9" key="1">
    <citation type="submission" date="2021-03" db="EMBL/GenBank/DDBJ databases">
        <title>Complete genome sequence of Streptomyces cyanogenus S136, producer of anticancer angucycline landomycin A.</title>
        <authorList>
            <person name="Hrab P."/>
            <person name="Ruckert C."/>
            <person name="Busche T."/>
            <person name="Ostash I."/>
            <person name="Kalinowski J."/>
            <person name="Fedorenko V."/>
            <person name="Yushchuk O."/>
            <person name="Ostash B."/>
        </authorList>
    </citation>
    <scope>NUCLEOTIDE SEQUENCE [LARGE SCALE GENOMIC DNA]</scope>
    <source>
        <strain evidence="8 9">S136</strain>
    </source>
</reference>
<feature type="domain" description="Enoyl reductase (ER)" evidence="7">
    <location>
        <begin position="36"/>
        <end position="367"/>
    </location>
</feature>
<dbReference type="PANTHER" id="PTHR42813">
    <property type="entry name" value="ZINC-TYPE ALCOHOL DEHYDROGENASE-LIKE"/>
    <property type="match status" value="1"/>
</dbReference>
<proteinExistence type="inferred from homology"/>
<dbReference type="PROSITE" id="PS00059">
    <property type="entry name" value="ADH_ZINC"/>
    <property type="match status" value="1"/>
</dbReference>
<evidence type="ECO:0000256" key="3">
    <source>
        <dbReference type="ARBA" id="ARBA00022723"/>
    </source>
</evidence>
<dbReference type="SUPFAM" id="SSF51735">
    <property type="entry name" value="NAD(P)-binding Rossmann-fold domains"/>
    <property type="match status" value="1"/>
</dbReference>
<dbReference type="InterPro" id="IPR013149">
    <property type="entry name" value="ADH-like_C"/>
</dbReference>
<comment type="similarity">
    <text evidence="2 6">Belongs to the zinc-containing alcohol dehydrogenase family.</text>
</comment>
<dbReference type="SUPFAM" id="SSF50129">
    <property type="entry name" value="GroES-like"/>
    <property type="match status" value="1"/>
</dbReference>
<keyword evidence="4 6" id="KW-0862">Zinc</keyword>
<dbReference type="PANTHER" id="PTHR42813:SF4">
    <property type="entry name" value="NADP-DEPENDENT ISOPROPANOL DEHYDROGENASE"/>
    <property type="match status" value="1"/>
</dbReference>
<dbReference type="InterPro" id="IPR013154">
    <property type="entry name" value="ADH-like_N"/>
</dbReference>
<dbReference type="InterPro" id="IPR002328">
    <property type="entry name" value="ADH_Zn_CS"/>
</dbReference>
<dbReference type="EC" id="1.-.-.-" evidence="8"/>
<dbReference type="Pfam" id="PF00107">
    <property type="entry name" value="ADH_zinc_N"/>
    <property type="match status" value="1"/>
</dbReference>
<keyword evidence="3 6" id="KW-0479">Metal-binding</keyword>
<evidence type="ECO:0000256" key="1">
    <source>
        <dbReference type="ARBA" id="ARBA00001947"/>
    </source>
</evidence>
<dbReference type="InterPro" id="IPR011032">
    <property type="entry name" value="GroES-like_sf"/>
</dbReference>
<name>A0ABX7TJ67_STRCY</name>